<evidence type="ECO:0000313" key="4">
    <source>
        <dbReference type="Proteomes" id="UP001303046"/>
    </source>
</evidence>
<feature type="compositionally biased region" description="Polar residues" evidence="1">
    <location>
        <begin position="511"/>
        <end position="528"/>
    </location>
</feature>
<proteinExistence type="predicted"/>
<evidence type="ECO:0000313" key="3">
    <source>
        <dbReference type="EMBL" id="KAK6740185.1"/>
    </source>
</evidence>
<dbReference type="SMART" id="SM00355">
    <property type="entry name" value="ZnF_C2H2"/>
    <property type="match status" value="3"/>
</dbReference>
<feature type="compositionally biased region" description="Polar residues" evidence="1">
    <location>
        <begin position="1047"/>
        <end position="1061"/>
    </location>
</feature>
<dbReference type="EMBL" id="JAVFWL010000003">
    <property type="protein sequence ID" value="KAK6740185.1"/>
    <property type="molecule type" value="Genomic_DNA"/>
</dbReference>
<dbReference type="PANTHER" id="PTHR33936:SF25">
    <property type="entry name" value="C2H2-TYPE DOMAIN-CONTAINING PROTEIN"/>
    <property type="match status" value="1"/>
</dbReference>
<dbReference type="InterPro" id="IPR052797">
    <property type="entry name" value="RegFact_GeneExpr_CellDeath"/>
</dbReference>
<feature type="region of interest" description="Disordered" evidence="1">
    <location>
        <begin position="505"/>
        <end position="536"/>
    </location>
</feature>
<comment type="caution">
    <text evidence="3">The sequence shown here is derived from an EMBL/GenBank/DDBJ whole genome shotgun (WGS) entry which is preliminary data.</text>
</comment>
<gene>
    <name evidence="3" type="primary">Necator_chrIII.g9339</name>
    <name evidence="3" type="ORF">RB195_008574</name>
</gene>
<accession>A0ABR1CQ35</accession>
<dbReference type="PANTHER" id="PTHR33936">
    <property type="entry name" value="PROTEIN CBG17840"/>
    <property type="match status" value="1"/>
</dbReference>
<dbReference type="PROSITE" id="PS00028">
    <property type="entry name" value="ZINC_FINGER_C2H2_1"/>
    <property type="match status" value="1"/>
</dbReference>
<feature type="region of interest" description="Disordered" evidence="1">
    <location>
        <begin position="859"/>
        <end position="892"/>
    </location>
</feature>
<feature type="compositionally biased region" description="Basic and acidic residues" evidence="1">
    <location>
        <begin position="381"/>
        <end position="397"/>
    </location>
</feature>
<keyword evidence="4" id="KW-1185">Reference proteome</keyword>
<organism evidence="3 4">
    <name type="scientific">Necator americanus</name>
    <name type="common">Human hookworm</name>
    <dbReference type="NCBI Taxonomy" id="51031"/>
    <lineage>
        <taxon>Eukaryota</taxon>
        <taxon>Metazoa</taxon>
        <taxon>Ecdysozoa</taxon>
        <taxon>Nematoda</taxon>
        <taxon>Chromadorea</taxon>
        <taxon>Rhabditida</taxon>
        <taxon>Rhabditina</taxon>
        <taxon>Rhabditomorpha</taxon>
        <taxon>Strongyloidea</taxon>
        <taxon>Ancylostomatidae</taxon>
        <taxon>Bunostominae</taxon>
        <taxon>Necator</taxon>
    </lineage>
</organism>
<feature type="compositionally biased region" description="Polar residues" evidence="1">
    <location>
        <begin position="865"/>
        <end position="877"/>
    </location>
</feature>
<feature type="compositionally biased region" description="Basic and acidic residues" evidence="1">
    <location>
        <begin position="816"/>
        <end position="829"/>
    </location>
</feature>
<feature type="region of interest" description="Disordered" evidence="1">
    <location>
        <begin position="1028"/>
        <end position="1076"/>
    </location>
</feature>
<dbReference type="Proteomes" id="UP001303046">
    <property type="component" value="Unassembled WGS sequence"/>
</dbReference>
<evidence type="ECO:0000259" key="2">
    <source>
        <dbReference type="PROSITE" id="PS00028"/>
    </source>
</evidence>
<name>A0ABR1CQ35_NECAM</name>
<evidence type="ECO:0000256" key="1">
    <source>
        <dbReference type="SAM" id="MobiDB-lite"/>
    </source>
</evidence>
<dbReference type="InterPro" id="IPR013087">
    <property type="entry name" value="Znf_C2H2_type"/>
</dbReference>
<feature type="region of interest" description="Disordered" evidence="1">
    <location>
        <begin position="795"/>
        <end position="829"/>
    </location>
</feature>
<feature type="compositionally biased region" description="Polar residues" evidence="1">
    <location>
        <begin position="1028"/>
        <end position="1037"/>
    </location>
</feature>
<feature type="compositionally biased region" description="Acidic residues" evidence="1">
    <location>
        <begin position="367"/>
        <end position="380"/>
    </location>
</feature>
<protein>
    <recommendedName>
        <fullName evidence="2">C2H2-type domain-containing protein</fullName>
    </recommendedName>
</protein>
<feature type="region of interest" description="Disordered" evidence="1">
    <location>
        <begin position="701"/>
        <end position="746"/>
    </location>
</feature>
<reference evidence="3 4" key="1">
    <citation type="submission" date="2023-08" db="EMBL/GenBank/DDBJ databases">
        <title>A Necator americanus chromosomal reference genome.</title>
        <authorList>
            <person name="Ilik V."/>
            <person name="Petrzelkova K.J."/>
            <person name="Pardy F."/>
            <person name="Fuh T."/>
            <person name="Niatou-Singa F.S."/>
            <person name="Gouil Q."/>
            <person name="Baker L."/>
            <person name="Ritchie M.E."/>
            <person name="Jex A.R."/>
            <person name="Gazzola D."/>
            <person name="Li H."/>
            <person name="Toshio Fujiwara R."/>
            <person name="Zhan B."/>
            <person name="Aroian R.V."/>
            <person name="Pafco B."/>
            <person name="Schwarz E.M."/>
        </authorList>
    </citation>
    <scope>NUCLEOTIDE SEQUENCE [LARGE SCALE GENOMIC DNA]</scope>
    <source>
        <strain evidence="3 4">Aroian</strain>
        <tissue evidence="3">Whole animal</tissue>
    </source>
</reference>
<feature type="region of interest" description="Disordered" evidence="1">
    <location>
        <begin position="348"/>
        <end position="403"/>
    </location>
</feature>
<feature type="domain" description="C2H2-type" evidence="2">
    <location>
        <begin position="91"/>
        <end position="112"/>
    </location>
</feature>
<sequence length="1076" mass="121048">MARTRARCPVCQRGPYQLGNLYDHLRFVHWWSKEKVDQLKLKIKNTKFEGRFGIECECGKIYYSQHGIRVHRERMHGVPLGRSANYFPVTCPACHSLFRTGEELAIHCDEKHRKQGGQDFSMIQGTFRTHDDFEEWIDSVERLTKVEFTKRTSRLCKDGRNHIFVCKHSRGKGAAVDPKEIRQRFKKSERVHSHCPAFIRVIENMDGSVSYRGCLGHLGHKVGLEKSEQNPKEKSKRWQTHRRHKDALLYYSSRLDSCVSELSDDTWAVQAEDGFEYTVVVGDPCECGEDNTHCDRCGACPYQIICNCSDVAQKKGVSCIHAHAIATFIDKAHQRIPSVQHYLATEMPGCSSASSEHDEGAPPLLDSSEDMGDSDDDEHYEDNLSREEKEENDHTRADTPPQLVMQKKPIPKVTVELLRPTFKGKPPRTSSPLITLREEAKEELEQFQGLDEKQHVMVNTCMQSHLPHVIRDIRSTIESKMSEILPAGVEKTPKTRLQNSSRFIQQEEAGPSTSSKQGECPSQQPNQSRENKIPATRKVLRREFLEARSSRIRLSDEDQKEVLRIRTQREQNQQVVAQPIRKVLKREFVEASTSRCRLLSDNAEEDPQSVQQQSQEEMNEHGVQELPILLPAKVLRRELVEATPSMGLLLKKQSELGPLPPGYRRVVRQTVITQGGRRVVKRVVVRRPILPSEKALIDALEQSTTDGQAKNEEDEGIELPNEGIEVRKRSEEQPQSSRVNEVAEENQEIAEETAGSSNTVAEVPFASVTAVEAMESNPEIIFLKEGPAAAGKTLCEESARPSTAAKPTEDVSYSPEEDHRTESETSKDGARVVKKIYTRRGSEWVLKRLVIRPANEHDRELARSTEMTADSNESNVAKDSAADEVGTSPTKNGPCRVIRRTLVKRAAMVEAANDDVEQNLEEKSIDNEIGESIHKTPDLIRKSLTTALTAKSGQHQARTEILCLMCGKAEPPEHSNEEQIFWMGCSNAKKCHVRAHEKCLRAARARCFVCHAGTWIRVLVKNSTKQRLGVNTRSANKAASKGIVGSVKSTNGDKTPQSPAGQPTDERSPALCEVNS</sequence>